<reference evidence="3" key="1">
    <citation type="journal article" date="2023" name="Nat. Commun.">
        <title>Diploid and tetraploid genomes of Acorus and the evolution of monocots.</title>
        <authorList>
            <person name="Ma L."/>
            <person name="Liu K.W."/>
            <person name="Li Z."/>
            <person name="Hsiao Y.Y."/>
            <person name="Qi Y."/>
            <person name="Fu T."/>
            <person name="Tang G.D."/>
            <person name="Zhang D."/>
            <person name="Sun W.H."/>
            <person name="Liu D.K."/>
            <person name="Li Y."/>
            <person name="Chen G.Z."/>
            <person name="Liu X.D."/>
            <person name="Liao X.Y."/>
            <person name="Jiang Y.T."/>
            <person name="Yu X."/>
            <person name="Hao Y."/>
            <person name="Huang J."/>
            <person name="Zhao X.W."/>
            <person name="Ke S."/>
            <person name="Chen Y.Y."/>
            <person name="Wu W.L."/>
            <person name="Hsu J.L."/>
            <person name="Lin Y.F."/>
            <person name="Huang M.D."/>
            <person name="Li C.Y."/>
            <person name="Huang L."/>
            <person name="Wang Z.W."/>
            <person name="Zhao X."/>
            <person name="Zhong W.Y."/>
            <person name="Peng D.H."/>
            <person name="Ahmad S."/>
            <person name="Lan S."/>
            <person name="Zhang J.S."/>
            <person name="Tsai W.C."/>
            <person name="Van de Peer Y."/>
            <person name="Liu Z.J."/>
        </authorList>
    </citation>
    <scope>NUCLEOTIDE SEQUENCE</scope>
    <source>
        <strain evidence="3">CP</strain>
    </source>
</reference>
<accession>A0AAV9F3Z3</accession>
<evidence type="ECO:0000259" key="2">
    <source>
        <dbReference type="Pfam" id="PF20452"/>
    </source>
</evidence>
<evidence type="ECO:0000313" key="4">
    <source>
        <dbReference type="Proteomes" id="UP001180020"/>
    </source>
</evidence>
<dbReference type="Proteomes" id="UP001180020">
    <property type="component" value="Unassembled WGS sequence"/>
</dbReference>
<feature type="domain" description="Calmodulin binding protein C-terminal" evidence="2">
    <location>
        <begin position="4"/>
        <end position="63"/>
    </location>
</feature>
<feature type="region of interest" description="Disordered" evidence="1">
    <location>
        <begin position="151"/>
        <end position="172"/>
    </location>
</feature>
<dbReference type="EMBL" id="JAUJYO010000003">
    <property type="protein sequence ID" value="KAK1320645.1"/>
    <property type="molecule type" value="Genomic_DNA"/>
</dbReference>
<organism evidence="3 4">
    <name type="scientific">Acorus calamus</name>
    <name type="common">Sweet flag</name>
    <dbReference type="NCBI Taxonomy" id="4465"/>
    <lineage>
        <taxon>Eukaryota</taxon>
        <taxon>Viridiplantae</taxon>
        <taxon>Streptophyta</taxon>
        <taxon>Embryophyta</taxon>
        <taxon>Tracheophyta</taxon>
        <taxon>Spermatophyta</taxon>
        <taxon>Magnoliopsida</taxon>
        <taxon>Liliopsida</taxon>
        <taxon>Acoraceae</taxon>
        <taxon>Acorus</taxon>
    </lineage>
</organism>
<comment type="caution">
    <text evidence="3">The sequence shown here is derived from an EMBL/GenBank/DDBJ whole genome shotgun (WGS) entry which is preliminary data.</text>
</comment>
<dbReference type="Pfam" id="PF20452">
    <property type="entry name" value="Calmod_bind_C"/>
    <property type="match status" value="1"/>
</dbReference>
<proteinExistence type="predicted"/>
<name>A0AAV9F3Z3_ACOCL</name>
<dbReference type="InterPro" id="IPR046829">
    <property type="entry name" value="Calmod_bind_C"/>
</dbReference>
<protein>
    <recommendedName>
        <fullName evidence="2">Calmodulin binding protein C-terminal domain-containing protein</fullName>
    </recommendedName>
</protein>
<evidence type="ECO:0000313" key="3">
    <source>
        <dbReference type="EMBL" id="KAK1320645.1"/>
    </source>
</evidence>
<keyword evidence="4" id="KW-1185">Reference proteome</keyword>
<evidence type="ECO:0000256" key="1">
    <source>
        <dbReference type="SAM" id="MobiDB-lite"/>
    </source>
</evidence>
<reference evidence="3" key="2">
    <citation type="submission" date="2023-06" db="EMBL/GenBank/DDBJ databases">
        <authorList>
            <person name="Ma L."/>
            <person name="Liu K.-W."/>
            <person name="Li Z."/>
            <person name="Hsiao Y.-Y."/>
            <person name="Qi Y."/>
            <person name="Fu T."/>
            <person name="Tang G."/>
            <person name="Zhang D."/>
            <person name="Sun W.-H."/>
            <person name="Liu D.-K."/>
            <person name="Li Y."/>
            <person name="Chen G.-Z."/>
            <person name="Liu X.-D."/>
            <person name="Liao X.-Y."/>
            <person name="Jiang Y.-T."/>
            <person name="Yu X."/>
            <person name="Hao Y."/>
            <person name="Huang J."/>
            <person name="Zhao X.-W."/>
            <person name="Ke S."/>
            <person name="Chen Y.-Y."/>
            <person name="Wu W.-L."/>
            <person name="Hsu J.-L."/>
            <person name="Lin Y.-F."/>
            <person name="Huang M.-D."/>
            <person name="Li C.-Y."/>
            <person name="Huang L."/>
            <person name="Wang Z.-W."/>
            <person name="Zhao X."/>
            <person name="Zhong W.-Y."/>
            <person name="Peng D.-H."/>
            <person name="Ahmad S."/>
            <person name="Lan S."/>
            <person name="Zhang J.-S."/>
            <person name="Tsai W.-C."/>
            <person name="Van De Peer Y."/>
            <person name="Liu Z.-J."/>
        </authorList>
    </citation>
    <scope>NUCLEOTIDE SEQUENCE</scope>
    <source>
        <strain evidence="3">CP</strain>
        <tissue evidence="3">Leaves</tissue>
    </source>
</reference>
<dbReference type="AlphaFoldDB" id="A0AAV9F3Z3"/>
<gene>
    <name evidence="3" type="ORF">QJS10_CPA03g00565</name>
</gene>
<sequence length="172" mass="19281">MGNKFYLYRGTRCAVLLNPICQVVGAILNGITYSVNDLNESHKACVEQQVLEAYENWNSVEEVNGLSYDSVQLQWFFEQVSWPTCFEREGEKAGPRHLDYRYELFGNDFVDENDGAQRKTEDFDVEDAQTFALPADEERQACRSILSAGTSGRRFAEAKGSGASVGTPPKGF</sequence>